<reference evidence="1 2" key="1">
    <citation type="submission" date="2020-08" db="EMBL/GenBank/DDBJ databases">
        <title>Sequencing the genomes of 1000 actinobacteria strains.</title>
        <authorList>
            <person name="Klenk H.-P."/>
        </authorList>
    </citation>
    <scope>NUCLEOTIDE SEQUENCE [LARGE SCALE GENOMIC DNA]</scope>
    <source>
        <strain evidence="1 2">DSM 45584</strain>
    </source>
</reference>
<dbReference type="Proteomes" id="UP000584374">
    <property type="component" value="Unassembled WGS sequence"/>
</dbReference>
<name>A0A840QC04_9PSEU</name>
<gene>
    <name evidence="1" type="ORF">BJ970_005873</name>
</gene>
<accession>A0A840QC04</accession>
<evidence type="ECO:0000313" key="2">
    <source>
        <dbReference type="Proteomes" id="UP000584374"/>
    </source>
</evidence>
<dbReference type="EMBL" id="JACHIW010000002">
    <property type="protein sequence ID" value="MBB5158274.1"/>
    <property type="molecule type" value="Genomic_DNA"/>
</dbReference>
<comment type="caution">
    <text evidence="1">The sequence shown here is derived from an EMBL/GenBank/DDBJ whole genome shotgun (WGS) entry which is preliminary data.</text>
</comment>
<dbReference type="AlphaFoldDB" id="A0A840QC04"/>
<protein>
    <submittedName>
        <fullName evidence="1">Uncharacterized protein</fullName>
    </submittedName>
</protein>
<organism evidence="1 2">
    <name type="scientific">Saccharopolyspora phatthalungensis</name>
    <dbReference type="NCBI Taxonomy" id="664693"/>
    <lineage>
        <taxon>Bacteria</taxon>
        <taxon>Bacillati</taxon>
        <taxon>Actinomycetota</taxon>
        <taxon>Actinomycetes</taxon>
        <taxon>Pseudonocardiales</taxon>
        <taxon>Pseudonocardiaceae</taxon>
        <taxon>Saccharopolyspora</taxon>
    </lineage>
</organism>
<keyword evidence="2" id="KW-1185">Reference proteome</keyword>
<proteinExistence type="predicted"/>
<evidence type="ECO:0000313" key="1">
    <source>
        <dbReference type="EMBL" id="MBB5158274.1"/>
    </source>
</evidence>
<sequence>MHRGIGSIRGPWLVSVNGVTEREINNAVGTCRCPVVGLPLRVATQALGLVLADPNGLMCTEKASGRREFAVGGNGTSGQLTS</sequence>